<feature type="signal peptide" evidence="1">
    <location>
        <begin position="1"/>
        <end position="21"/>
    </location>
</feature>
<keyword evidence="3" id="KW-1185">Reference proteome</keyword>
<dbReference type="Proteomes" id="UP000266796">
    <property type="component" value="Chromosome"/>
</dbReference>
<proteinExistence type="predicted"/>
<keyword evidence="1" id="KW-0732">Signal</keyword>
<sequence length="190" mass="22300">MKFRIFFILVITLLSSSCSMKSNMIINKNNIYKYSGKFSFKIIDLENYNEMLASGCFSFIDNKYKNNYILEINSIIGSTILKLEEIDGYININVTEKIKSYLNKFCIDLDVFINTYVHMKDISTILEGNIPTNMNYKLLNHDLLDDKNNQLSDKIFYIKFKKINSKYPNIITIDGKKNNKKLILYIFINK</sequence>
<evidence type="ECO:0000313" key="3">
    <source>
        <dbReference type="Proteomes" id="UP000266796"/>
    </source>
</evidence>
<evidence type="ECO:0000313" key="2">
    <source>
        <dbReference type="EMBL" id="AWD32238.1"/>
    </source>
</evidence>
<reference evidence="2 3" key="1">
    <citation type="journal article" date="2018" name="Parasitology">
        <title>The reduced genome of Candidatus Kinetoplastibacterium sorsogonicusi, the endosymbiont of Kentomonas sorsogonicus (Trypanosomatidae): loss of the haem-synthesis pathway.</title>
        <authorList>
            <person name="Silva F.M."/>
            <person name="Kostygov A.Y."/>
            <person name="Spodareva V.V."/>
            <person name="Butenko A."/>
            <person name="Tossou R."/>
            <person name="Lukes J."/>
            <person name="Yurchenko V."/>
            <person name="Alves J.M.P."/>
        </authorList>
    </citation>
    <scope>NUCLEOTIDE SEQUENCE [LARGE SCALE GENOMIC DNA]</scope>
    <source>
        <strain evidence="2 3">MF-08</strain>
    </source>
</reference>
<feature type="chain" id="PRO_5018566826" description="Outer-membrane lipoprotein LolB" evidence="1">
    <location>
        <begin position="22"/>
        <end position="190"/>
    </location>
</feature>
<dbReference type="KEGG" id="kso:CKSOR_00096"/>
<organism evidence="2 3">
    <name type="scientific">Candidatus Kinetoplastidibacterium kentomonadis</name>
    <dbReference type="NCBI Taxonomy" id="1576550"/>
    <lineage>
        <taxon>Bacteria</taxon>
        <taxon>Pseudomonadati</taxon>
        <taxon>Pseudomonadota</taxon>
        <taxon>Betaproteobacteria</taxon>
        <taxon>Candidatus Kinetoplastidibacterium</taxon>
    </lineage>
</organism>
<name>A0A3Q8ETX7_9PROT</name>
<protein>
    <recommendedName>
        <fullName evidence="4">Outer-membrane lipoprotein LolB</fullName>
    </recommendedName>
</protein>
<dbReference type="AlphaFoldDB" id="A0A3Q8ETX7"/>
<dbReference type="PROSITE" id="PS51257">
    <property type="entry name" value="PROKAR_LIPOPROTEIN"/>
    <property type="match status" value="1"/>
</dbReference>
<gene>
    <name evidence="2" type="ORF">CKSOR_00096</name>
</gene>
<evidence type="ECO:0000256" key="1">
    <source>
        <dbReference type="SAM" id="SignalP"/>
    </source>
</evidence>
<accession>A0A3Q8ETX7</accession>
<dbReference type="EMBL" id="CP025628">
    <property type="protein sequence ID" value="AWD32238.1"/>
    <property type="molecule type" value="Genomic_DNA"/>
</dbReference>
<dbReference type="RefSeq" id="WP_108673661.1">
    <property type="nucleotide sequence ID" value="NZ_CP025628.1"/>
</dbReference>
<evidence type="ECO:0008006" key="4">
    <source>
        <dbReference type="Google" id="ProtNLM"/>
    </source>
</evidence>